<evidence type="ECO:0000256" key="1">
    <source>
        <dbReference type="SAM" id="SignalP"/>
    </source>
</evidence>
<keyword evidence="1" id="KW-0732">Signal</keyword>
<dbReference type="AlphaFoldDB" id="A0A7G9SSZ0"/>
<proteinExistence type="predicted"/>
<keyword evidence="4" id="KW-1185">Reference proteome</keyword>
<evidence type="ECO:0000313" key="4">
    <source>
        <dbReference type="Proteomes" id="UP000515804"/>
    </source>
</evidence>
<gene>
    <name evidence="3" type="ORF">H9L16_05115</name>
</gene>
<dbReference type="Pfam" id="PF19780">
    <property type="entry name" value="DUF6265"/>
    <property type="match status" value="1"/>
</dbReference>
<sequence length="152" mass="16399">MRHATAVLGACLALGSGQAMSAEPTLDWLAGHWCGGDAGRQVDEVWLPEAGGALLGMSRTVSGTAVESFEYMRIVSDAGIAQFHVQPNGVPATVFTQAARGDGWIRFENSAHDFPNRIEYRRDGDGLRAYIAGPGRDGKDMKIPFEYRLCAK</sequence>
<feature type="chain" id="PRO_5028907888" description="DUF6265 domain-containing protein" evidence="1">
    <location>
        <begin position="22"/>
        <end position="152"/>
    </location>
</feature>
<feature type="signal peptide" evidence="1">
    <location>
        <begin position="1"/>
        <end position="21"/>
    </location>
</feature>
<dbReference type="Proteomes" id="UP000515804">
    <property type="component" value="Chromosome"/>
</dbReference>
<organism evidence="3 4">
    <name type="scientific">Thermomonas carbonis</name>
    <dbReference type="NCBI Taxonomy" id="1463158"/>
    <lineage>
        <taxon>Bacteria</taxon>
        <taxon>Pseudomonadati</taxon>
        <taxon>Pseudomonadota</taxon>
        <taxon>Gammaproteobacteria</taxon>
        <taxon>Lysobacterales</taxon>
        <taxon>Lysobacteraceae</taxon>
        <taxon>Thermomonas</taxon>
    </lineage>
</organism>
<feature type="domain" description="DUF6265" evidence="2">
    <location>
        <begin position="27"/>
        <end position="132"/>
    </location>
</feature>
<protein>
    <recommendedName>
        <fullName evidence="2">DUF6265 domain-containing protein</fullName>
    </recommendedName>
</protein>
<accession>A0A7G9SSZ0</accession>
<dbReference type="KEGG" id="tcn:H9L16_05115"/>
<dbReference type="RefSeq" id="WP_187553480.1">
    <property type="nucleotide sequence ID" value="NZ_BMZL01000001.1"/>
</dbReference>
<evidence type="ECO:0000259" key="2">
    <source>
        <dbReference type="Pfam" id="PF19780"/>
    </source>
</evidence>
<evidence type="ECO:0000313" key="3">
    <source>
        <dbReference type="EMBL" id="QNN70965.1"/>
    </source>
</evidence>
<dbReference type="InterPro" id="IPR046232">
    <property type="entry name" value="DUF6265"/>
</dbReference>
<dbReference type="EMBL" id="CP060719">
    <property type="protein sequence ID" value="QNN70965.1"/>
    <property type="molecule type" value="Genomic_DNA"/>
</dbReference>
<reference evidence="3 4" key="1">
    <citation type="submission" date="2020-08" db="EMBL/GenBank/DDBJ databases">
        <title>Genome sequence of Thermomonas carbonis KCTC 42013T.</title>
        <authorList>
            <person name="Hyun D.-W."/>
            <person name="Bae J.-W."/>
        </authorList>
    </citation>
    <scope>NUCLEOTIDE SEQUENCE [LARGE SCALE GENOMIC DNA]</scope>
    <source>
        <strain evidence="3 4">KCTC 42013</strain>
    </source>
</reference>
<name>A0A7G9SSZ0_9GAMM</name>